<protein>
    <submittedName>
        <fullName evidence="3">Uncharacterized protein</fullName>
    </submittedName>
</protein>
<dbReference type="OrthoDB" id="47007at2759"/>
<gene>
    <name evidence="3" type="ORF">GSBLH_T00001326001</name>
</gene>
<keyword evidence="4" id="KW-1185">Reference proteome</keyword>
<dbReference type="SUPFAM" id="SSF51735">
    <property type="entry name" value="NAD(P)-binding Rossmann-fold domains"/>
    <property type="match status" value="1"/>
</dbReference>
<dbReference type="GeneID" id="24918593"/>
<dbReference type="AlphaFoldDB" id="D8LZ83"/>
<dbReference type="RefSeq" id="XP_012895170.1">
    <property type="nucleotide sequence ID" value="XM_013039716.1"/>
</dbReference>
<reference evidence="3" key="1">
    <citation type="submission" date="2010-02" db="EMBL/GenBank/DDBJ databases">
        <title>Sequencing and annotation of the Blastocystis hominis genome.</title>
        <authorList>
            <person name="Wincker P."/>
        </authorList>
    </citation>
    <scope>NUCLEOTIDE SEQUENCE</scope>
    <source>
        <strain evidence="3">Singapore isolate B</strain>
    </source>
</reference>
<keyword evidence="2" id="KW-0560">Oxidoreductase</keyword>
<comment type="similarity">
    <text evidence="1">Belongs to the short-chain dehydrogenases/reductases (SDR) family.</text>
</comment>
<dbReference type="PANTHER" id="PTHR24320:SF152">
    <property type="entry name" value="SHORT-CHAIN DEHYDROGENASE_REDUCTASE FAMILY PROTEIN"/>
    <property type="match status" value="1"/>
</dbReference>
<accession>D8LZ83</accession>
<evidence type="ECO:0000313" key="4">
    <source>
        <dbReference type="Proteomes" id="UP000008312"/>
    </source>
</evidence>
<evidence type="ECO:0000256" key="1">
    <source>
        <dbReference type="ARBA" id="ARBA00006484"/>
    </source>
</evidence>
<dbReference type="EMBL" id="FN668640">
    <property type="protein sequence ID" value="CBK21122.2"/>
    <property type="molecule type" value="Genomic_DNA"/>
</dbReference>
<dbReference type="PANTHER" id="PTHR24320">
    <property type="entry name" value="RETINOL DEHYDROGENASE"/>
    <property type="match status" value="1"/>
</dbReference>
<name>D8LZ83_BLAHO</name>
<evidence type="ECO:0000313" key="3">
    <source>
        <dbReference type="EMBL" id="CBK21122.2"/>
    </source>
</evidence>
<organism evidence="3">
    <name type="scientific">Blastocystis hominis</name>
    <dbReference type="NCBI Taxonomy" id="12968"/>
    <lineage>
        <taxon>Eukaryota</taxon>
        <taxon>Sar</taxon>
        <taxon>Stramenopiles</taxon>
        <taxon>Bigyra</taxon>
        <taxon>Opalozoa</taxon>
        <taxon>Opalinata</taxon>
        <taxon>Blastocystidae</taxon>
        <taxon>Blastocystis</taxon>
    </lineage>
</organism>
<dbReference type="InterPro" id="IPR002347">
    <property type="entry name" value="SDR_fam"/>
</dbReference>
<dbReference type="InParanoid" id="D8LZ83"/>
<sequence>MSDAASIRSCVETIRSQGIRFNVLVNNAGVSLIPNYTEAPTGQELTCQTNYFGVVQLTESLIPLLEGDARVIFVSSLTYNKGAPDTIDRTHLCIGQEAYDKWSPYFRSKYLVTSYAQYLARRNPSLFVIACDPGIAGTAIARELGCIGKIFQWKICQCLFPTWKVAMGGESEE</sequence>
<dbReference type="Pfam" id="PF00106">
    <property type="entry name" value="adh_short"/>
    <property type="match status" value="1"/>
</dbReference>
<dbReference type="Proteomes" id="UP000008312">
    <property type="component" value="Unassembled WGS sequence"/>
</dbReference>
<dbReference type="InterPro" id="IPR036291">
    <property type="entry name" value="NAD(P)-bd_dom_sf"/>
</dbReference>
<dbReference type="GO" id="GO:0016491">
    <property type="term" value="F:oxidoreductase activity"/>
    <property type="evidence" value="ECO:0007669"/>
    <property type="project" value="UniProtKB-KW"/>
</dbReference>
<dbReference type="Gene3D" id="3.40.50.720">
    <property type="entry name" value="NAD(P)-binding Rossmann-like Domain"/>
    <property type="match status" value="1"/>
</dbReference>
<evidence type="ECO:0000256" key="2">
    <source>
        <dbReference type="ARBA" id="ARBA00023002"/>
    </source>
</evidence>
<proteinExistence type="inferred from homology"/>